<feature type="region of interest" description="Disordered" evidence="1">
    <location>
        <begin position="16"/>
        <end position="78"/>
    </location>
</feature>
<feature type="region of interest" description="Disordered" evidence="1">
    <location>
        <begin position="378"/>
        <end position="405"/>
    </location>
</feature>
<evidence type="ECO:0000256" key="1">
    <source>
        <dbReference type="SAM" id="MobiDB-lite"/>
    </source>
</evidence>
<protein>
    <recommendedName>
        <fullName evidence="4">Myb-like domain-containing protein</fullName>
    </recommendedName>
</protein>
<keyword evidence="3" id="KW-1185">Reference proteome</keyword>
<dbReference type="CDD" id="cd00167">
    <property type="entry name" value="SANT"/>
    <property type="match status" value="1"/>
</dbReference>
<dbReference type="Proteomes" id="UP000664203">
    <property type="component" value="Unassembled WGS sequence"/>
</dbReference>
<dbReference type="AlphaFoldDB" id="A0A8H3EHL9"/>
<feature type="region of interest" description="Disordered" evidence="1">
    <location>
        <begin position="119"/>
        <end position="241"/>
    </location>
</feature>
<proteinExistence type="predicted"/>
<dbReference type="InterPro" id="IPR001005">
    <property type="entry name" value="SANT/Myb"/>
</dbReference>
<name>A0A8H3EHL9_9LECA</name>
<accession>A0A8H3EHL9</accession>
<organism evidence="2 3">
    <name type="scientific">Alectoria fallacina</name>
    <dbReference type="NCBI Taxonomy" id="1903189"/>
    <lineage>
        <taxon>Eukaryota</taxon>
        <taxon>Fungi</taxon>
        <taxon>Dikarya</taxon>
        <taxon>Ascomycota</taxon>
        <taxon>Pezizomycotina</taxon>
        <taxon>Lecanoromycetes</taxon>
        <taxon>OSLEUM clade</taxon>
        <taxon>Lecanoromycetidae</taxon>
        <taxon>Lecanorales</taxon>
        <taxon>Lecanorineae</taxon>
        <taxon>Parmeliaceae</taxon>
        <taxon>Alectoria</taxon>
    </lineage>
</organism>
<evidence type="ECO:0000313" key="2">
    <source>
        <dbReference type="EMBL" id="CAF9905448.1"/>
    </source>
</evidence>
<dbReference type="OrthoDB" id="5427780at2759"/>
<feature type="compositionally biased region" description="Low complexity" evidence="1">
    <location>
        <begin position="54"/>
        <end position="78"/>
    </location>
</feature>
<reference evidence="2" key="1">
    <citation type="submission" date="2021-03" db="EMBL/GenBank/DDBJ databases">
        <authorList>
            <person name="Tagirdzhanova G."/>
        </authorList>
    </citation>
    <scope>NUCLEOTIDE SEQUENCE</scope>
</reference>
<comment type="caution">
    <text evidence="2">The sequence shown here is derived from an EMBL/GenBank/DDBJ whole genome shotgun (WGS) entry which is preliminary data.</text>
</comment>
<evidence type="ECO:0008006" key="4">
    <source>
        <dbReference type="Google" id="ProtNLM"/>
    </source>
</evidence>
<evidence type="ECO:0000313" key="3">
    <source>
        <dbReference type="Proteomes" id="UP000664203"/>
    </source>
</evidence>
<feature type="compositionally biased region" description="Basic and acidic residues" evidence="1">
    <location>
        <begin position="197"/>
        <end position="225"/>
    </location>
</feature>
<feature type="compositionally biased region" description="Basic and acidic residues" evidence="1">
    <location>
        <begin position="125"/>
        <end position="185"/>
    </location>
</feature>
<sequence length="405" mass="44259">MAPYLNAKGQPVKMSFIDLFTPHTPSRSGKGTPGQGTKKPKKEESSATETSPVSTAATGATTEPPTESTQTTESASAEWTKIEVMALLGMKAQNMSWKDIGEALPGKDEEDIKKKYTELYIDVPADVKPKEAETTEEESKKETGESKEEKKGETKEEATIDEVKAAEESKKVSGADKKGGKEGKQGKKGQKGQKGQKGKEKAESAKPEEAKVEEAKPEEKKEILKAKATAAESGKGGELKSIDGHPVIFVDDDEELEFEELLYLYGLNERYDEQKWIMVDSKFFDRFGKRIGAENIKEKLAAHQAIRVKGSQDYGQRAVVISDTWEETTAPSDSEGSLDCGQQVIGISDTQAETTAHLDIREVVQDTDTEEAVIVSSDCEEVTQDAESEHERIPISDSEEQADSG</sequence>
<dbReference type="EMBL" id="CAJPDR010000011">
    <property type="protein sequence ID" value="CAF9905448.1"/>
    <property type="molecule type" value="Genomic_DNA"/>
</dbReference>
<gene>
    <name evidence="2" type="ORF">ALECFALPRED_000620</name>
</gene>
<feature type="compositionally biased region" description="Basic residues" evidence="1">
    <location>
        <begin position="186"/>
        <end position="196"/>
    </location>
</feature>